<gene>
    <name evidence="1" type="ORF">PGT21_005777</name>
    <name evidence="2" type="ORF">PGTUg99_015477</name>
</gene>
<keyword evidence="3" id="KW-1185">Reference proteome</keyword>
<dbReference type="Proteomes" id="UP000325313">
    <property type="component" value="Unassembled WGS sequence"/>
</dbReference>
<proteinExistence type="predicted"/>
<evidence type="ECO:0000313" key="2">
    <source>
        <dbReference type="EMBL" id="KAA1137767.1"/>
    </source>
</evidence>
<dbReference type="Proteomes" id="UP000324748">
    <property type="component" value="Unassembled WGS sequence"/>
</dbReference>
<name>A0A5B0LUG2_PUCGR</name>
<evidence type="ECO:0000313" key="4">
    <source>
        <dbReference type="Proteomes" id="UP000325313"/>
    </source>
</evidence>
<dbReference type="AlphaFoldDB" id="A0A5B0LUG2"/>
<evidence type="ECO:0000313" key="1">
    <source>
        <dbReference type="EMBL" id="KAA1067450.1"/>
    </source>
</evidence>
<dbReference type="OrthoDB" id="2501791at2759"/>
<evidence type="ECO:0000313" key="3">
    <source>
        <dbReference type="Proteomes" id="UP000324748"/>
    </source>
</evidence>
<accession>A0A5B0LUG2</accession>
<organism evidence="1 3">
    <name type="scientific">Puccinia graminis f. sp. tritici</name>
    <dbReference type="NCBI Taxonomy" id="56615"/>
    <lineage>
        <taxon>Eukaryota</taxon>
        <taxon>Fungi</taxon>
        <taxon>Dikarya</taxon>
        <taxon>Basidiomycota</taxon>
        <taxon>Pucciniomycotina</taxon>
        <taxon>Pucciniomycetes</taxon>
        <taxon>Pucciniales</taxon>
        <taxon>Pucciniaceae</taxon>
        <taxon>Puccinia</taxon>
    </lineage>
</organism>
<reference evidence="3 4" key="1">
    <citation type="submission" date="2019-05" db="EMBL/GenBank/DDBJ databases">
        <title>Emergence of the Ug99 lineage of the wheat stem rust pathogen through somatic hybridization.</title>
        <authorList>
            <person name="Li F."/>
            <person name="Upadhyaya N.M."/>
            <person name="Sperschneider J."/>
            <person name="Matny O."/>
            <person name="Nguyen-Phuc H."/>
            <person name="Mago R."/>
            <person name="Raley C."/>
            <person name="Miller M.E."/>
            <person name="Silverstein K.A.T."/>
            <person name="Henningsen E."/>
            <person name="Hirsch C.D."/>
            <person name="Visser B."/>
            <person name="Pretorius Z.A."/>
            <person name="Steffenson B.J."/>
            <person name="Schwessinger B."/>
            <person name="Dodds P.N."/>
            <person name="Figueroa M."/>
        </authorList>
    </citation>
    <scope>NUCLEOTIDE SEQUENCE [LARGE SCALE GENOMIC DNA]</scope>
    <source>
        <strain evidence="1">21-0</strain>
        <strain evidence="2 4">Ug99</strain>
    </source>
</reference>
<sequence length="354" mass="39632">MAELGPVEPVAATIAAFRSIVLNKKSETEYQEIFRKAIRQMFIRALTHKKRTLNSPTLSTPISAPPNEISMTGAGIARNLARVILPALKEKIRLLPAAMNPFLMKSGSSRWFEAILDNLVAIDQLLEEIDSSIIMIWRIWKPDQDEKPSIHHLSYFRGKTITYRTEELLTGPFCTLLIDCDKFFVDFSFSTPSSNNHSISRKWDTVATRTNTSLENIDGLIQCIQMPALAAAKDEWREVADQIDQLIKPLRKQLSPGYNPSMKGDDSESDEDVEALSATGLRLARIGIPLLKMCRLLFNKLSQTSNSQPLIFSGPSMEMDEATLKEVLVLTNEATTLIFEYASELSKSPAIVEV</sequence>
<dbReference type="PANTHER" id="PTHR33069">
    <property type="entry name" value="CHROMOSOME 7, WHOLE GENOME SHOTGUN SEQUENCE-RELATED"/>
    <property type="match status" value="1"/>
</dbReference>
<dbReference type="PANTHER" id="PTHR33069:SF3">
    <property type="entry name" value="DYNEIN HEAVY CHAIN TAIL DOMAIN-CONTAINING PROTEIN"/>
    <property type="match status" value="1"/>
</dbReference>
<dbReference type="EMBL" id="VSWC01000184">
    <property type="protein sequence ID" value="KAA1067450.1"/>
    <property type="molecule type" value="Genomic_DNA"/>
</dbReference>
<comment type="caution">
    <text evidence="1">The sequence shown here is derived from an EMBL/GenBank/DDBJ whole genome shotgun (WGS) entry which is preliminary data.</text>
</comment>
<dbReference type="EMBL" id="VDEP01000005">
    <property type="protein sequence ID" value="KAA1137767.1"/>
    <property type="molecule type" value="Genomic_DNA"/>
</dbReference>
<protein>
    <submittedName>
        <fullName evidence="1">Uncharacterized protein</fullName>
    </submittedName>
</protein>